<sequence>MTASPSSTRTTGLRATGRPVPDRHADPEPPHSQRPAGGDASAVSTPVPASLPRTGNPATDFSLDFLAQLVQRGVTDLVVCPGSRSQALSLVAAELERVGAVRLHVRIDERSAGFFALGLAAETGRAVPVITTSGTAVANLLPAMLEAFHATVPLVAVTADRPEELLGIGANQATTQPGIFGPNVPHEAVQAPVGAPDEAPLAERLAIRAADTRGPLHLNLAFRDPLSVAVPELDEWAAAAPDDRAAADQGRAAAVQGDAADTLDIEAADWPRTLVIAGAAAGPEAEKVAHEGGWPLIAEATSGSRYGRNLVLAYRQLLGATSPRPDLRDTIERVLVFGHPTLSREIPQLIARDDVHAVVVGPTGGEPYNPAHAVAAHVDAVRVHPVPPADADARTESRAWLREWVLASRALVEAGAEQTPAPDIEASRSSDTAVRGRFAKQELAVARTKVDRRMLAEAVWSATWPHDRLVLGASTLIRSLDAQVAGKPIRVHANRGLAGIDGTIATTLGVAVGSQLGGPVSAQGGVTRALIGDLTLLHDASSLLIGQGGEWAPRVQLIVGNDGGGTIFDDLEVARTAAVEAHTRVLYTPTRVDLEALATAYGWSYCRAETRADLQGALVSREHERILIEVPLPRG</sequence>
<evidence type="ECO:0000256" key="5">
    <source>
        <dbReference type="ARBA" id="ARBA00023211"/>
    </source>
</evidence>
<keyword evidence="4 6" id="KW-0786">Thiamine pyrophosphate</keyword>
<dbReference type="SUPFAM" id="SSF52518">
    <property type="entry name" value="Thiamin diphosphate-binding fold (THDP-binding)"/>
    <property type="match status" value="2"/>
</dbReference>
<comment type="catalytic activity">
    <reaction evidence="6">
        <text>isochorismate + 2-oxoglutarate + H(+) = 5-enolpyruvoyl-6-hydroxy-2-succinyl-cyclohex-3-ene-1-carboxylate + CO2</text>
        <dbReference type="Rhea" id="RHEA:25593"/>
        <dbReference type="ChEBI" id="CHEBI:15378"/>
        <dbReference type="ChEBI" id="CHEBI:16526"/>
        <dbReference type="ChEBI" id="CHEBI:16810"/>
        <dbReference type="ChEBI" id="CHEBI:29780"/>
        <dbReference type="ChEBI" id="CHEBI:58818"/>
        <dbReference type="EC" id="2.2.1.9"/>
    </reaction>
</comment>
<dbReference type="OrthoDB" id="9791859at2"/>
<comment type="subunit">
    <text evidence="6">Homodimer.</text>
</comment>
<dbReference type="CDD" id="cd02009">
    <property type="entry name" value="TPP_SHCHC_synthase"/>
    <property type="match status" value="1"/>
</dbReference>
<dbReference type="NCBIfam" id="TIGR00173">
    <property type="entry name" value="menD"/>
    <property type="match status" value="1"/>
</dbReference>
<evidence type="ECO:0000313" key="10">
    <source>
        <dbReference type="Proteomes" id="UP000490386"/>
    </source>
</evidence>
<dbReference type="UniPathway" id="UPA00079"/>
<dbReference type="InterPro" id="IPR012001">
    <property type="entry name" value="Thiamin_PyroP_enz_TPP-bd_dom"/>
</dbReference>
<keyword evidence="2 6" id="KW-0479">Metal-binding</keyword>
<keyword evidence="1 6" id="KW-0808">Transferase</keyword>
<organism evidence="9 10">
    <name type="scientific">Pseudoclavibacter terrae</name>
    <dbReference type="NCBI Taxonomy" id="1530195"/>
    <lineage>
        <taxon>Bacteria</taxon>
        <taxon>Bacillati</taxon>
        <taxon>Actinomycetota</taxon>
        <taxon>Actinomycetes</taxon>
        <taxon>Micrococcales</taxon>
        <taxon>Microbacteriaceae</taxon>
        <taxon>Pseudoclavibacter</taxon>
    </lineage>
</organism>
<evidence type="ECO:0000256" key="4">
    <source>
        <dbReference type="ARBA" id="ARBA00023052"/>
    </source>
</evidence>
<dbReference type="Gene3D" id="3.40.50.1220">
    <property type="entry name" value="TPP-binding domain"/>
    <property type="match status" value="1"/>
</dbReference>
<keyword evidence="10" id="KW-1185">Reference proteome</keyword>
<proteinExistence type="inferred from homology"/>
<keyword evidence="6" id="KW-0474">Menaquinone biosynthesis</keyword>
<dbReference type="GO" id="GO:0070204">
    <property type="term" value="F:2-succinyl-5-enolpyruvyl-6-hydroxy-3-cyclohexene-1-carboxylic-acid synthase activity"/>
    <property type="evidence" value="ECO:0007669"/>
    <property type="project" value="UniProtKB-UniRule"/>
</dbReference>
<feature type="domain" description="Thiamine pyrophosphate enzyme N-terminal TPP-binding" evidence="8">
    <location>
        <begin position="66"/>
        <end position="172"/>
    </location>
</feature>
<accession>A0A7J5B1L8</accession>
<comment type="cofactor">
    <cofactor evidence="6">
        <name>Mg(2+)</name>
        <dbReference type="ChEBI" id="CHEBI:18420"/>
    </cofactor>
    <cofactor evidence="6">
        <name>Mn(2+)</name>
        <dbReference type="ChEBI" id="CHEBI:29035"/>
    </cofactor>
</comment>
<evidence type="ECO:0000256" key="1">
    <source>
        <dbReference type="ARBA" id="ARBA00022679"/>
    </source>
</evidence>
<evidence type="ECO:0000256" key="3">
    <source>
        <dbReference type="ARBA" id="ARBA00022842"/>
    </source>
</evidence>
<evidence type="ECO:0000256" key="6">
    <source>
        <dbReference type="HAMAP-Rule" id="MF_01659"/>
    </source>
</evidence>
<keyword evidence="3 6" id="KW-0460">Magnesium</keyword>
<feature type="compositionally biased region" description="Basic and acidic residues" evidence="7">
    <location>
        <begin position="20"/>
        <end position="31"/>
    </location>
</feature>
<dbReference type="UniPathway" id="UPA01057">
    <property type="reaction ID" value="UER00164"/>
</dbReference>
<protein>
    <recommendedName>
        <fullName evidence="6">2-succinyl-5-enolpyruvyl-6-hydroxy-3-cyclohexene-1-carboxylate synthase</fullName>
        <shortName evidence="6">SEPHCHC synthase</shortName>
        <ecNumber evidence="6">2.2.1.9</ecNumber>
    </recommendedName>
    <alternativeName>
        <fullName evidence="6">Menaquinone biosynthesis protein MenD</fullName>
    </alternativeName>
</protein>
<feature type="region of interest" description="Disordered" evidence="7">
    <location>
        <begin position="1"/>
        <end position="55"/>
    </location>
</feature>
<comment type="similarity">
    <text evidence="6">Belongs to the TPP enzyme family. MenD subfamily.</text>
</comment>
<dbReference type="GO" id="GO:0030976">
    <property type="term" value="F:thiamine pyrophosphate binding"/>
    <property type="evidence" value="ECO:0007669"/>
    <property type="project" value="UniProtKB-UniRule"/>
</dbReference>
<keyword evidence="5 6" id="KW-0464">Manganese</keyword>
<evidence type="ECO:0000256" key="2">
    <source>
        <dbReference type="ARBA" id="ARBA00022723"/>
    </source>
</evidence>
<dbReference type="Gene3D" id="3.40.50.970">
    <property type="match status" value="2"/>
</dbReference>
<comment type="function">
    <text evidence="6">Catalyzes the thiamine diphosphate-dependent decarboxylation of 2-oxoglutarate and the subsequent addition of the resulting succinic semialdehyde-thiamine pyrophosphate anion to isochorismate to yield 2-succinyl-5-enolpyruvyl-6-hydroxy-3-cyclohexene-1-carboxylate (SEPHCHC).</text>
</comment>
<gene>
    <name evidence="6 9" type="primary">menD</name>
    <name evidence="9" type="ORF">F8O03_11520</name>
</gene>
<feature type="compositionally biased region" description="Polar residues" evidence="7">
    <location>
        <begin position="1"/>
        <end position="13"/>
    </location>
</feature>
<dbReference type="GO" id="GO:0009234">
    <property type="term" value="P:menaquinone biosynthetic process"/>
    <property type="evidence" value="ECO:0007669"/>
    <property type="project" value="UniProtKB-UniRule"/>
</dbReference>
<dbReference type="InterPro" id="IPR004433">
    <property type="entry name" value="MenaQ_synth_MenD"/>
</dbReference>
<dbReference type="InterPro" id="IPR029061">
    <property type="entry name" value="THDP-binding"/>
</dbReference>
<dbReference type="PANTHER" id="PTHR42916">
    <property type="entry name" value="2-SUCCINYL-5-ENOLPYRUVYL-6-HYDROXY-3-CYCLOHEXENE-1-CARBOXYLATE SYNTHASE"/>
    <property type="match status" value="1"/>
</dbReference>
<dbReference type="AlphaFoldDB" id="A0A7J5B1L8"/>
<name>A0A7J5B1L8_9MICO</name>
<dbReference type="PANTHER" id="PTHR42916:SF1">
    <property type="entry name" value="PROTEIN PHYLLO, CHLOROPLASTIC"/>
    <property type="match status" value="1"/>
</dbReference>
<dbReference type="Proteomes" id="UP000490386">
    <property type="component" value="Unassembled WGS sequence"/>
</dbReference>
<dbReference type="Pfam" id="PF02776">
    <property type="entry name" value="TPP_enzyme_N"/>
    <property type="match status" value="1"/>
</dbReference>
<dbReference type="EMBL" id="WBJX01000003">
    <property type="protein sequence ID" value="KAB1637814.1"/>
    <property type="molecule type" value="Genomic_DNA"/>
</dbReference>
<dbReference type="EC" id="2.2.1.9" evidence="6"/>
<comment type="caution">
    <text evidence="9">The sequence shown here is derived from an EMBL/GenBank/DDBJ whole genome shotgun (WGS) entry which is preliminary data.</text>
</comment>
<comment type="pathway">
    <text evidence="6">Quinol/quinone metabolism; menaquinone biosynthesis.</text>
</comment>
<comment type="pathway">
    <text evidence="6">Quinol/quinone metabolism; 1,4-dihydroxy-2-naphthoate biosynthesis; 1,4-dihydroxy-2-naphthoate from chorismate: step 2/7.</text>
</comment>
<dbReference type="GO" id="GO:0000287">
    <property type="term" value="F:magnesium ion binding"/>
    <property type="evidence" value="ECO:0007669"/>
    <property type="project" value="UniProtKB-UniRule"/>
</dbReference>
<evidence type="ECO:0000259" key="8">
    <source>
        <dbReference type="Pfam" id="PF02776"/>
    </source>
</evidence>
<dbReference type="GO" id="GO:0030145">
    <property type="term" value="F:manganese ion binding"/>
    <property type="evidence" value="ECO:0007669"/>
    <property type="project" value="UniProtKB-UniRule"/>
</dbReference>
<evidence type="ECO:0000256" key="7">
    <source>
        <dbReference type="SAM" id="MobiDB-lite"/>
    </source>
</evidence>
<dbReference type="HAMAP" id="MF_01659">
    <property type="entry name" value="MenD"/>
    <property type="match status" value="1"/>
</dbReference>
<evidence type="ECO:0000313" key="9">
    <source>
        <dbReference type="EMBL" id="KAB1637814.1"/>
    </source>
</evidence>
<dbReference type="CDD" id="cd07037">
    <property type="entry name" value="TPP_PYR_MenD"/>
    <property type="match status" value="1"/>
</dbReference>
<reference evidence="9 10" key="1">
    <citation type="submission" date="2019-09" db="EMBL/GenBank/DDBJ databases">
        <title>Phylogeny of genus Pseudoclavibacter and closely related genus.</title>
        <authorList>
            <person name="Li Y."/>
        </authorList>
    </citation>
    <scope>NUCLEOTIDE SEQUENCE [LARGE SCALE GENOMIC DNA]</scope>
    <source>
        <strain evidence="9 10">THG-MD12</strain>
    </source>
</reference>
<comment type="cofactor">
    <cofactor evidence="6">
        <name>thiamine diphosphate</name>
        <dbReference type="ChEBI" id="CHEBI:58937"/>
    </cofactor>
    <text evidence="6">Binds 1 thiamine pyrophosphate per subunit.</text>
</comment>